<dbReference type="CDD" id="cd02205">
    <property type="entry name" value="CBS_pair_SF"/>
    <property type="match status" value="2"/>
</dbReference>
<dbReference type="InterPro" id="IPR000644">
    <property type="entry name" value="CBS_dom"/>
</dbReference>
<dbReference type="SUPFAM" id="SSF54631">
    <property type="entry name" value="CBS-domain pair"/>
    <property type="match status" value="2"/>
</dbReference>
<name>A0A2K0TRL8_9HYPO</name>
<feature type="region of interest" description="Disordered" evidence="4">
    <location>
        <begin position="1"/>
        <end position="57"/>
    </location>
</feature>
<dbReference type="EMBL" id="MTYH01000010">
    <property type="protein sequence ID" value="PNP48175.1"/>
    <property type="molecule type" value="Genomic_DNA"/>
</dbReference>
<keyword evidence="2 3" id="KW-0129">CBS domain</keyword>
<dbReference type="InterPro" id="IPR046342">
    <property type="entry name" value="CBS_dom_sf"/>
</dbReference>
<evidence type="ECO:0000313" key="7">
    <source>
        <dbReference type="Proteomes" id="UP000236546"/>
    </source>
</evidence>
<feature type="domain" description="CBS" evidence="5">
    <location>
        <begin position="257"/>
        <end position="315"/>
    </location>
</feature>
<dbReference type="AlphaFoldDB" id="A0A2K0TRL8"/>
<dbReference type="Gene3D" id="3.10.580.10">
    <property type="entry name" value="CBS-domain"/>
    <property type="match status" value="2"/>
</dbReference>
<feature type="region of interest" description="Disordered" evidence="4">
    <location>
        <begin position="440"/>
        <end position="477"/>
    </location>
</feature>
<organism evidence="6 7">
    <name type="scientific">Trichoderma gamsii</name>
    <dbReference type="NCBI Taxonomy" id="398673"/>
    <lineage>
        <taxon>Eukaryota</taxon>
        <taxon>Fungi</taxon>
        <taxon>Dikarya</taxon>
        <taxon>Ascomycota</taxon>
        <taxon>Pezizomycotina</taxon>
        <taxon>Sordariomycetes</taxon>
        <taxon>Hypocreomycetidae</taxon>
        <taxon>Hypocreales</taxon>
        <taxon>Hypocreaceae</taxon>
        <taxon>Trichoderma</taxon>
    </lineage>
</organism>
<feature type="compositionally biased region" description="Low complexity" evidence="4">
    <location>
        <begin position="378"/>
        <end position="387"/>
    </location>
</feature>
<evidence type="ECO:0000256" key="2">
    <source>
        <dbReference type="ARBA" id="ARBA00023122"/>
    </source>
</evidence>
<dbReference type="SMART" id="SM00116">
    <property type="entry name" value="CBS"/>
    <property type="match status" value="3"/>
</dbReference>
<evidence type="ECO:0000256" key="3">
    <source>
        <dbReference type="PROSITE-ProRule" id="PRU00703"/>
    </source>
</evidence>
<proteinExistence type="predicted"/>
<evidence type="ECO:0000259" key="5">
    <source>
        <dbReference type="PROSITE" id="PS51371"/>
    </source>
</evidence>
<dbReference type="GO" id="GO:0004865">
    <property type="term" value="F:protein serine/threonine phosphatase inhibitor activity"/>
    <property type="evidence" value="ECO:0007669"/>
    <property type="project" value="TreeGrafter"/>
</dbReference>
<feature type="compositionally biased region" description="Low complexity" evidence="4">
    <location>
        <begin position="18"/>
        <end position="35"/>
    </location>
</feature>
<dbReference type="GO" id="GO:0042149">
    <property type="term" value="P:cellular response to glucose starvation"/>
    <property type="evidence" value="ECO:0007669"/>
    <property type="project" value="TreeGrafter"/>
</dbReference>
<reference evidence="6 7" key="1">
    <citation type="submission" date="2017-02" db="EMBL/GenBank/DDBJ databases">
        <title>Genomes of Trichoderma spp. with biocontrol activity.</title>
        <authorList>
            <person name="Gardiner D."/>
            <person name="Kazan K."/>
            <person name="Vos C."/>
            <person name="Harvey P."/>
        </authorList>
    </citation>
    <scope>NUCLEOTIDE SEQUENCE [LARGE SCALE GENOMIC DNA]</scope>
    <source>
        <strain evidence="6 7">A5MH</strain>
    </source>
</reference>
<protein>
    <recommendedName>
        <fullName evidence="5">CBS domain-containing protein</fullName>
    </recommendedName>
</protein>
<feature type="region of interest" description="Disordered" evidence="4">
    <location>
        <begin position="375"/>
        <end position="395"/>
    </location>
</feature>
<sequence>MSVNTDAERSTKAADVKSSSSPSPQRSHSSSSTSRATHRQSFTESYRNLPPSPRYRHPSLTQAAIQDLVNHPPSTSRHQNPKFVGREWGDITIGELVSLDDVRWTDIECSVEEATLMLLQSPTSVVLVKDETSASNPTFCFDYNDLNAYLLTVVGLARPDNHDIMVKAQGGAHITLREIQSLCFRETIVKLNSDVNLSQAIEKLGSGIHRILVTDTAGDVVGILSQLRMVEFFWNEGINFPTIDRLYPAAVQELGLGGQPIISVHADAPLTDALTLMYDEGLSSVAIVDNGQNVAGNISTKDVRHLTSSSSAHLLSGSCMNFISVILNERGVEKGQDVYPVFYVSPYSTLAHTVAKLVATRSHRMWVVDSVPPPSPLSTPAMPTATSQSSAAIDTTPGPIPPAAPVLSVPAAAMAGALLSGKLIGVVSLTDVLNAFAKSTGLHPSEPWEQRARRRRSSSSSVRHSVEAFRSNNETRR</sequence>
<gene>
    <name evidence="6" type="ORF">TGAMA5MH_00833</name>
</gene>
<keyword evidence="1" id="KW-0677">Repeat</keyword>
<accession>A0A2K0TRL8</accession>
<evidence type="ECO:0000256" key="1">
    <source>
        <dbReference type="ARBA" id="ARBA00022737"/>
    </source>
</evidence>
<dbReference type="PROSITE" id="PS51371">
    <property type="entry name" value="CBS"/>
    <property type="match status" value="1"/>
</dbReference>
<dbReference type="InterPro" id="IPR050511">
    <property type="entry name" value="AMPK_gamma/SDS23_families"/>
</dbReference>
<dbReference type="PANTHER" id="PTHR13780:SF36">
    <property type="entry name" value="CBS DOMAIN-CONTAINING PROTEIN"/>
    <property type="match status" value="1"/>
</dbReference>
<dbReference type="OrthoDB" id="449052at2759"/>
<evidence type="ECO:0000313" key="6">
    <source>
        <dbReference type="EMBL" id="PNP48175.1"/>
    </source>
</evidence>
<comment type="caution">
    <text evidence="6">The sequence shown here is derived from an EMBL/GenBank/DDBJ whole genome shotgun (WGS) entry which is preliminary data.</text>
</comment>
<dbReference type="Proteomes" id="UP000236546">
    <property type="component" value="Unassembled WGS sequence"/>
</dbReference>
<feature type="compositionally biased region" description="Basic and acidic residues" evidence="4">
    <location>
        <begin position="1"/>
        <end position="15"/>
    </location>
</feature>
<evidence type="ECO:0000256" key="4">
    <source>
        <dbReference type="SAM" id="MobiDB-lite"/>
    </source>
</evidence>
<dbReference type="Pfam" id="PF00571">
    <property type="entry name" value="CBS"/>
    <property type="match status" value="2"/>
</dbReference>
<dbReference type="PANTHER" id="PTHR13780">
    <property type="entry name" value="AMP-ACTIVATED PROTEIN KINASE, GAMMA REGULATORY SUBUNIT"/>
    <property type="match status" value="1"/>
</dbReference>